<dbReference type="STRING" id="698738.OLEAN_C37820"/>
<sequence>MEIKKVSAIFDELRLKDVQEALRAYAASGFSTHCVGASSGNSNANSYLLIKHTQIEIYVDAEHAKKVARLIESVVSVNDSDKFLVSIEPIEGLFGCSRKLKLN</sequence>
<protein>
    <submittedName>
        <fullName evidence="1">Similar to nitrogen regulatory protein PII</fullName>
    </submittedName>
</protein>
<dbReference type="HOGENOM" id="CLU_082268_4_0_6"/>
<organism evidence="1 2">
    <name type="scientific">Oleispira antarctica RB-8</name>
    <dbReference type="NCBI Taxonomy" id="698738"/>
    <lineage>
        <taxon>Bacteria</taxon>
        <taxon>Pseudomonadati</taxon>
        <taxon>Pseudomonadota</taxon>
        <taxon>Gammaproteobacteria</taxon>
        <taxon>Oceanospirillales</taxon>
        <taxon>Oceanospirillaceae</taxon>
        <taxon>Oleispira</taxon>
    </lineage>
</organism>
<evidence type="ECO:0000313" key="1">
    <source>
        <dbReference type="EMBL" id="CCK77958.1"/>
    </source>
</evidence>
<dbReference type="InterPro" id="IPR015867">
    <property type="entry name" value="N-reg_PII/ATP_PRibTrfase_C"/>
</dbReference>
<proteinExistence type="predicted"/>
<dbReference type="EMBL" id="FO203512">
    <property type="protein sequence ID" value="CCK77958.1"/>
    <property type="molecule type" value="Genomic_DNA"/>
</dbReference>
<dbReference type="KEGG" id="oai:OLEAN_C37820"/>
<dbReference type="OrthoDB" id="5734741at2"/>
<dbReference type="Gene3D" id="3.30.70.120">
    <property type="match status" value="1"/>
</dbReference>
<reference evidence="1 2" key="1">
    <citation type="journal article" date="2013" name="Nat. Commun.">
        <title>Genome sequence and functional genomic analysis of the oil-degrading bacterium Oleispira antarctica.</title>
        <authorList>
            <person name="Kube M."/>
            <person name="Chernikova T.N."/>
            <person name="Al-Ramahi Y."/>
            <person name="Beloqui A."/>
            <person name="Lopez-Cortez N."/>
            <person name="Guazzaroni M.E."/>
            <person name="Heipieper H.J."/>
            <person name="Klages S."/>
            <person name="Kotsyurbenko O.R."/>
            <person name="Langer I."/>
            <person name="Nechitaylo T.Y."/>
            <person name="Lunsdorf H."/>
            <person name="Fernandez M."/>
            <person name="Juarez S."/>
            <person name="Ciordia S."/>
            <person name="Singer A."/>
            <person name="Kagan O."/>
            <person name="Egorova O."/>
            <person name="Petit P.A."/>
            <person name="Stogios P."/>
            <person name="Kim Y."/>
            <person name="Tchigvintsev A."/>
            <person name="Flick R."/>
            <person name="Denaro R."/>
            <person name="Genovese M."/>
            <person name="Albar J.P."/>
            <person name="Reva O.N."/>
            <person name="Martinez-Gomariz M."/>
            <person name="Tran H."/>
            <person name="Ferrer M."/>
            <person name="Savchenko A."/>
            <person name="Yakunin A.F."/>
            <person name="Yakimov M.M."/>
            <person name="Golyshina O.V."/>
            <person name="Reinhardt R."/>
            <person name="Golyshin P.N."/>
        </authorList>
    </citation>
    <scope>NUCLEOTIDE SEQUENCE [LARGE SCALE GENOMIC DNA]</scope>
</reference>
<dbReference type="SUPFAM" id="SSF54913">
    <property type="entry name" value="GlnB-like"/>
    <property type="match status" value="1"/>
</dbReference>
<accession>R4YUM0</accession>
<gene>
    <name evidence="1" type="ORF">OLEAN_C37820</name>
</gene>
<name>R4YUM0_OLEAN</name>
<evidence type="ECO:0000313" key="2">
    <source>
        <dbReference type="Proteomes" id="UP000032749"/>
    </source>
</evidence>
<dbReference type="InterPro" id="IPR011322">
    <property type="entry name" value="N-reg_PII-like_a/b"/>
</dbReference>
<dbReference type="Proteomes" id="UP000032749">
    <property type="component" value="Chromosome"/>
</dbReference>
<dbReference type="AlphaFoldDB" id="R4YUM0"/>
<keyword evidence="2" id="KW-1185">Reference proteome</keyword>